<protein>
    <submittedName>
        <fullName evidence="2">Monoamine oxidase</fullName>
        <ecNumber evidence="2">1.4.3.4</ecNumber>
    </submittedName>
</protein>
<dbReference type="GO" id="GO:0097621">
    <property type="term" value="F:monoamine oxidase activity"/>
    <property type="evidence" value="ECO:0007669"/>
    <property type="project" value="UniProtKB-EC"/>
</dbReference>
<dbReference type="Gene3D" id="3.90.660.10">
    <property type="match status" value="1"/>
</dbReference>
<dbReference type="Gene3D" id="1.20.1440.240">
    <property type="match status" value="1"/>
</dbReference>
<dbReference type="InterPro" id="IPR002937">
    <property type="entry name" value="Amino_oxidase"/>
</dbReference>
<keyword evidence="2" id="KW-0560">Oxidoreductase</keyword>
<accession>A0A7W7R8B6</accession>
<dbReference type="InterPro" id="IPR036188">
    <property type="entry name" value="FAD/NAD-bd_sf"/>
</dbReference>
<gene>
    <name evidence="2" type="ORF">FHR34_006310</name>
</gene>
<dbReference type="Gene3D" id="3.50.50.60">
    <property type="entry name" value="FAD/NAD(P)-binding domain"/>
    <property type="match status" value="1"/>
</dbReference>
<name>A0A7W7R8B6_KITKI</name>
<dbReference type="RefSeq" id="WP_184941473.1">
    <property type="nucleotide sequence ID" value="NZ_JACHJV010000001.1"/>
</dbReference>
<dbReference type="SUPFAM" id="SSF51905">
    <property type="entry name" value="FAD/NAD(P)-binding domain"/>
    <property type="match status" value="1"/>
</dbReference>
<proteinExistence type="predicted"/>
<sequence>MTPQQDPPSPVTAPVGNEAKALYQAMIGGAGPAATGWTGSVGLAEGPTVPPIPQEGEKVLILGAGVAGLTAAYELSRLGYNCTVLEAQDRVGGRNRTARKGDKLYEVDEDGERVLTHTCRFDDGMYLNLGPGRIPYHHRRVLKYCRDFKVALEPYVMETTANLVRPPGRAVTWSNRRVANDLRGHLAAKLSEGPAVADAFHGELLEMLGVLGDLDTDGKYKGSTRAGYLHQPEIDEFPIAAPPLAFDELVNSGFWKARFYQPIDYLWQATMFQPVGGMDRIVAALAREAELAGAEIVLEAEVIGITIDEDGHGVRVRYRKGGEKINEDARYCVSNIPIPVLKRIRRQNFSAGFEDALKIVQFEKSCKVGWQANRRFWEGDLGSVDDSEGIYGGISWTAHNITQLWYPSNDYFSAKGTLTGAYNFAKQAEELGDLSPAKRLKLARSGAAELHPEFNDTVLVPDSKAVTIAWHKVPFQLGAFANWKPKQEDHKQAYKQLLQPEGVDAFYVTGDQISPLPGWQEGAMMSAHYVSAQIFGIMPLSVPAVVEVPDTVALTQGRF</sequence>
<dbReference type="AlphaFoldDB" id="A0A7W7R8B6"/>
<organism evidence="2 3">
    <name type="scientific">Kitasatospora kifunensis</name>
    <name type="common">Streptomyces kifunensis</name>
    <dbReference type="NCBI Taxonomy" id="58351"/>
    <lineage>
        <taxon>Bacteria</taxon>
        <taxon>Bacillati</taxon>
        <taxon>Actinomycetota</taxon>
        <taxon>Actinomycetes</taxon>
        <taxon>Kitasatosporales</taxon>
        <taxon>Streptomycetaceae</taxon>
        <taxon>Kitasatospora</taxon>
    </lineage>
</organism>
<dbReference type="SUPFAM" id="SSF54373">
    <property type="entry name" value="FAD-linked reductases, C-terminal domain"/>
    <property type="match status" value="1"/>
</dbReference>
<dbReference type="EC" id="1.4.3.4" evidence="2"/>
<dbReference type="PANTHER" id="PTHR10742">
    <property type="entry name" value="FLAVIN MONOAMINE OXIDASE"/>
    <property type="match status" value="1"/>
</dbReference>
<evidence type="ECO:0000313" key="3">
    <source>
        <dbReference type="Proteomes" id="UP000540506"/>
    </source>
</evidence>
<feature type="domain" description="Amine oxidase" evidence="1">
    <location>
        <begin position="66"/>
        <end position="534"/>
    </location>
</feature>
<keyword evidence="3" id="KW-1185">Reference proteome</keyword>
<dbReference type="Proteomes" id="UP000540506">
    <property type="component" value="Unassembled WGS sequence"/>
</dbReference>
<dbReference type="PANTHER" id="PTHR10742:SF410">
    <property type="entry name" value="LYSINE-SPECIFIC HISTONE DEMETHYLASE 2"/>
    <property type="match status" value="1"/>
</dbReference>
<dbReference type="InterPro" id="IPR050281">
    <property type="entry name" value="Flavin_monoamine_oxidase"/>
</dbReference>
<comment type="caution">
    <text evidence="2">The sequence shown here is derived from an EMBL/GenBank/DDBJ whole genome shotgun (WGS) entry which is preliminary data.</text>
</comment>
<dbReference type="EMBL" id="JACHJV010000001">
    <property type="protein sequence ID" value="MBB4927317.1"/>
    <property type="molecule type" value="Genomic_DNA"/>
</dbReference>
<evidence type="ECO:0000313" key="2">
    <source>
        <dbReference type="EMBL" id="MBB4927317.1"/>
    </source>
</evidence>
<reference evidence="2 3" key="1">
    <citation type="submission" date="2020-08" db="EMBL/GenBank/DDBJ databases">
        <title>Sequencing the genomes of 1000 actinobacteria strains.</title>
        <authorList>
            <person name="Klenk H.-P."/>
        </authorList>
    </citation>
    <scope>NUCLEOTIDE SEQUENCE [LARGE SCALE GENOMIC DNA]</scope>
    <source>
        <strain evidence="2 3">DSM 41654</strain>
    </source>
</reference>
<evidence type="ECO:0000259" key="1">
    <source>
        <dbReference type="Pfam" id="PF01593"/>
    </source>
</evidence>
<dbReference type="Pfam" id="PF01593">
    <property type="entry name" value="Amino_oxidase"/>
    <property type="match status" value="1"/>
</dbReference>